<accession>A0AAE3XQ01</accession>
<keyword evidence="2" id="KW-1185">Reference proteome</keyword>
<evidence type="ECO:0000313" key="2">
    <source>
        <dbReference type="Proteomes" id="UP001185092"/>
    </source>
</evidence>
<proteinExistence type="predicted"/>
<gene>
    <name evidence="1" type="ORF">HNQ88_002973</name>
</gene>
<organism evidence="1 2">
    <name type="scientific">Aureibacter tunicatorum</name>
    <dbReference type="NCBI Taxonomy" id="866807"/>
    <lineage>
        <taxon>Bacteria</taxon>
        <taxon>Pseudomonadati</taxon>
        <taxon>Bacteroidota</taxon>
        <taxon>Cytophagia</taxon>
        <taxon>Cytophagales</taxon>
        <taxon>Persicobacteraceae</taxon>
        <taxon>Aureibacter</taxon>
    </lineage>
</organism>
<name>A0AAE3XQ01_9BACT</name>
<sequence>MRYMSKFNNSNNFQNIKNNHFLTLNLKRQYNSISDFNHETAYYFTTK</sequence>
<evidence type="ECO:0000313" key="1">
    <source>
        <dbReference type="EMBL" id="MDR6239925.1"/>
    </source>
</evidence>
<protein>
    <submittedName>
        <fullName evidence="1">Uncharacterized protein</fullName>
    </submittedName>
</protein>
<dbReference type="AlphaFoldDB" id="A0AAE3XQ01"/>
<comment type="caution">
    <text evidence="1">The sequence shown here is derived from an EMBL/GenBank/DDBJ whole genome shotgun (WGS) entry which is preliminary data.</text>
</comment>
<reference evidence="1" key="1">
    <citation type="submission" date="2023-07" db="EMBL/GenBank/DDBJ databases">
        <title>Genomic Encyclopedia of Type Strains, Phase IV (KMG-IV): sequencing the most valuable type-strain genomes for metagenomic binning, comparative biology and taxonomic classification.</title>
        <authorList>
            <person name="Goeker M."/>
        </authorList>
    </citation>
    <scope>NUCLEOTIDE SEQUENCE</scope>
    <source>
        <strain evidence="1">DSM 26174</strain>
    </source>
</reference>
<dbReference type="EMBL" id="JAVDQD010000003">
    <property type="protein sequence ID" value="MDR6239925.1"/>
    <property type="molecule type" value="Genomic_DNA"/>
</dbReference>
<dbReference type="Proteomes" id="UP001185092">
    <property type="component" value="Unassembled WGS sequence"/>
</dbReference>